<dbReference type="EMBL" id="SSMQ01000009">
    <property type="protein sequence ID" value="TKD09759.1"/>
    <property type="molecule type" value="Genomic_DNA"/>
</dbReference>
<dbReference type="AlphaFoldDB" id="A0A4U1JEZ1"/>
<organism evidence="1 2">
    <name type="scientific">Polyangium fumosum</name>
    <dbReference type="NCBI Taxonomy" id="889272"/>
    <lineage>
        <taxon>Bacteria</taxon>
        <taxon>Pseudomonadati</taxon>
        <taxon>Myxococcota</taxon>
        <taxon>Polyangia</taxon>
        <taxon>Polyangiales</taxon>
        <taxon>Polyangiaceae</taxon>
        <taxon>Polyangium</taxon>
    </lineage>
</organism>
<dbReference type="Proteomes" id="UP000309215">
    <property type="component" value="Unassembled WGS sequence"/>
</dbReference>
<comment type="caution">
    <text evidence="1">The sequence shown here is derived from an EMBL/GenBank/DDBJ whole genome shotgun (WGS) entry which is preliminary data.</text>
</comment>
<proteinExistence type="predicted"/>
<gene>
    <name evidence="1" type="ORF">E8A74_11385</name>
</gene>
<accession>A0A4U1JEZ1</accession>
<dbReference type="OrthoDB" id="9852096at2"/>
<sequence>MATCKLPDACTLSVPIETQDISVSGYNTKICVGGPDPDSNPKRCIAELDLSQLPAATAPADTCGPVSVSGTLRLRLDQLPMRTVVFGTPINYHVTVGGMCGMPAWVDIPVFIQGMGVASANGAIRFGCEPLTLTRVSLNEDALLDATHICNAGALGAVANTIKGLVADQVALRMQEMLRVIDRGRACLDIPAGATPMPAPCVQTPCDLGAACTASGECSAGTCTCGACAL</sequence>
<name>A0A4U1JEZ1_9BACT</name>
<evidence type="ECO:0000313" key="1">
    <source>
        <dbReference type="EMBL" id="TKD09759.1"/>
    </source>
</evidence>
<protein>
    <submittedName>
        <fullName evidence="1">Uncharacterized protein</fullName>
    </submittedName>
</protein>
<reference evidence="1 2" key="1">
    <citation type="submission" date="2019-04" db="EMBL/GenBank/DDBJ databases">
        <authorList>
            <person name="Li Y."/>
            <person name="Wang J."/>
        </authorList>
    </citation>
    <scope>NUCLEOTIDE SEQUENCE [LARGE SCALE GENOMIC DNA]</scope>
    <source>
        <strain evidence="1 2">DSM 14668</strain>
    </source>
</reference>
<evidence type="ECO:0000313" key="2">
    <source>
        <dbReference type="Proteomes" id="UP000309215"/>
    </source>
</evidence>
<keyword evidence="2" id="KW-1185">Reference proteome</keyword>